<dbReference type="EMBL" id="JAACJP010000003">
    <property type="protein sequence ID" value="KAF5385863.1"/>
    <property type="molecule type" value="Genomic_DNA"/>
</dbReference>
<accession>A0A8H5HM37</accession>
<proteinExistence type="predicted"/>
<name>A0A8H5HM37_9AGAR</name>
<comment type="caution">
    <text evidence="2">The sequence shown here is derived from an EMBL/GenBank/DDBJ whole genome shotgun (WGS) entry which is preliminary data.</text>
</comment>
<feature type="domain" description="Distal membrane-arm assembly complex protein 1-like" evidence="1">
    <location>
        <begin position="27"/>
        <end position="68"/>
    </location>
</feature>
<protein>
    <recommendedName>
        <fullName evidence="1">Distal membrane-arm assembly complex protein 1-like domain-containing protein</fullName>
    </recommendedName>
</protein>
<gene>
    <name evidence="2" type="ORF">D9615_002357</name>
</gene>
<keyword evidence="3" id="KW-1185">Reference proteome</keyword>
<evidence type="ECO:0000259" key="1">
    <source>
        <dbReference type="Pfam" id="PF15055"/>
    </source>
</evidence>
<evidence type="ECO:0000313" key="3">
    <source>
        <dbReference type="Proteomes" id="UP000565441"/>
    </source>
</evidence>
<evidence type="ECO:0000313" key="2">
    <source>
        <dbReference type="EMBL" id="KAF5385863.1"/>
    </source>
</evidence>
<dbReference type="Proteomes" id="UP000565441">
    <property type="component" value="Unassembled WGS sequence"/>
</dbReference>
<reference evidence="2 3" key="1">
    <citation type="journal article" date="2020" name="ISME J.">
        <title>Uncovering the hidden diversity of litter-decomposition mechanisms in mushroom-forming fungi.</title>
        <authorList>
            <person name="Floudas D."/>
            <person name="Bentzer J."/>
            <person name="Ahren D."/>
            <person name="Johansson T."/>
            <person name="Persson P."/>
            <person name="Tunlid A."/>
        </authorList>
    </citation>
    <scope>NUCLEOTIDE SEQUENCE [LARGE SCALE GENOMIC DNA]</scope>
    <source>
        <strain evidence="2 3">CBS 661.87</strain>
    </source>
</reference>
<dbReference type="Pfam" id="PF15055">
    <property type="entry name" value="DMAC1_Dmo2"/>
    <property type="match status" value="1"/>
</dbReference>
<dbReference type="InterPro" id="IPR028036">
    <property type="entry name" value="DMAC1-like_dom"/>
</dbReference>
<organism evidence="2 3">
    <name type="scientific">Tricholomella constricta</name>
    <dbReference type="NCBI Taxonomy" id="117010"/>
    <lineage>
        <taxon>Eukaryota</taxon>
        <taxon>Fungi</taxon>
        <taxon>Dikarya</taxon>
        <taxon>Basidiomycota</taxon>
        <taxon>Agaricomycotina</taxon>
        <taxon>Agaricomycetes</taxon>
        <taxon>Agaricomycetidae</taxon>
        <taxon>Agaricales</taxon>
        <taxon>Tricholomatineae</taxon>
        <taxon>Lyophyllaceae</taxon>
        <taxon>Tricholomella</taxon>
    </lineage>
</organism>
<sequence length="77" mass="7940">MSDAQDAIGIPKASLPAQHNASRPYKDCLSCRIIGTGTLAGVGSYAIWQSRAAALGSPGQKKIVAGLGIGGVVRWFQ</sequence>
<dbReference type="AlphaFoldDB" id="A0A8H5HM37"/>
<dbReference type="OrthoDB" id="6604875at2759"/>